<dbReference type="NCBIfam" id="TIGR00762">
    <property type="entry name" value="DegV"/>
    <property type="match status" value="1"/>
</dbReference>
<sequence length="284" mass="31606">MEGKIIITSDSTCDLSPALLEENHISLARLSVILGDTTYRDGEGIEPQTIFDFVEKTGDLPKTAAPSLEDYLHFFRSFTDKGNTVIHFNISSKASGSHGFAVAAQKEIGEDKVYVVDSYALSTGQGLLVMKACDLVKEGKSAKEIYDAVMSLRDKVNTSFIPDTLLYLFKGGRCSRLSFFGAKVLNIHPYIDMKDGELYPKKKYIGNMSRCLKNYVKDLVAEYPSYDDTRCFITHSSAEPELVESVRKMVEENFRFKEIIETVAGSIITSHCGKNTIGVLFITK</sequence>
<dbReference type="Gene3D" id="3.30.1180.10">
    <property type="match status" value="1"/>
</dbReference>
<gene>
    <name evidence="2" type="ORF">ESZ91_08735</name>
</gene>
<dbReference type="InterPro" id="IPR003797">
    <property type="entry name" value="DegV"/>
</dbReference>
<accession>A0A4Q2K5B7</accession>
<dbReference type="PROSITE" id="PS51482">
    <property type="entry name" value="DEGV"/>
    <property type="match status" value="1"/>
</dbReference>
<dbReference type="OrthoDB" id="9781230at2"/>
<proteinExistence type="predicted"/>
<dbReference type="Gene3D" id="3.40.50.10170">
    <property type="match status" value="1"/>
</dbReference>
<dbReference type="Pfam" id="PF02645">
    <property type="entry name" value="DegV"/>
    <property type="match status" value="1"/>
</dbReference>
<keyword evidence="1" id="KW-0446">Lipid-binding</keyword>
<dbReference type="SUPFAM" id="SSF82549">
    <property type="entry name" value="DAK1/DegV-like"/>
    <property type="match status" value="1"/>
</dbReference>
<organism evidence="2 3">
    <name type="scientific">Candidatus Borkfalkia ceftriaxoniphila</name>
    <dbReference type="NCBI Taxonomy" id="2508949"/>
    <lineage>
        <taxon>Bacteria</taxon>
        <taxon>Bacillati</taxon>
        <taxon>Bacillota</taxon>
        <taxon>Clostridia</taxon>
        <taxon>Christensenellales</taxon>
        <taxon>Christensenellaceae</taxon>
        <taxon>Candidatus Borkfalkia</taxon>
    </lineage>
</organism>
<dbReference type="InterPro" id="IPR050270">
    <property type="entry name" value="DegV_domain_contain"/>
</dbReference>
<dbReference type="Proteomes" id="UP000291269">
    <property type="component" value="Unassembled WGS sequence"/>
</dbReference>
<dbReference type="PANTHER" id="PTHR33434:SF2">
    <property type="entry name" value="FATTY ACID-BINDING PROTEIN TM_1468"/>
    <property type="match status" value="1"/>
</dbReference>
<dbReference type="AlphaFoldDB" id="A0A4Q2K5B7"/>
<dbReference type="GO" id="GO:0008289">
    <property type="term" value="F:lipid binding"/>
    <property type="evidence" value="ECO:0007669"/>
    <property type="project" value="UniProtKB-KW"/>
</dbReference>
<name>A0A4Q2K5B7_9FIRM</name>
<keyword evidence="3" id="KW-1185">Reference proteome</keyword>
<dbReference type="InterPro" id="IPR043168">
    <property type="entry name" value="DegV_C"/>
</dbReference>
<dbReference type="EMBL" id="SDOZ01000003">
    <property type="protein sequence ID" value="RXZ58138.1"/>
    <property type="molecule type" value="Genomic_DNA"/>
</dbReference>
<evidence type="ECO:0000313" key="3">
    <source>
        <dbReference type="Proteomes" id="UP000291269"/>
    </source>
</evidence>
<protein>
    <submittedName>
        <fullName evidence="2">DegV family protein</fullName>
    </submittedName>
</protein>
<comment type="caution">
    <text evidence="2">The sequence shown here is derived from an EMBL/GenBank/DDBJ whole genome shotgun (WGS) entry which is preliminary data.</text>
</comment>
<evidence type="ECO:0000313" key="2">
    <source>
        <dbReference type="EMBL" id="RXZ58138.1"/>
    </source>
</evidence>
<dbReference type="PANTHER" id="PTHR33434">
    <property type="entry name" value="DEGV DOMAIN-CONTAINING PROTEIN DR_1986-RELATED"/>
    <property type="match status" value="1"/>
</dbReference>
<evidence type="ECO:0000256" key="1">
    <source>
        <dbReference type="ARBA" id="ARBA00023121"/>
    </source>
</evidence>
<reference evidence="2 3" key="1">
    <citation type="journal article" date="2019" name="Gut">
        <title>Antibiotics-induced monodominance of a novel gut bacterial order.</title>
        <authorList>
            <person name="Hildebrand F."/>
            <person name="Moitinho-Silva L."/>
            <person name="Blasche S."/>
            <person name="Jahn M.T."/>
            <person name="Gossmann T.I."/>
            <person name="Heuerta-Cepas J."/>
            <person name="Hercog R."/>
            <person name="Luetge M."/>
            <person name="Bahram M."/>
            <person name="Pryszlak A."/>
            <person name="Alves R.J."/>
            <person name="Waszak S.M."/>
            <person name="Zhu A."/>
            <person name="Ye L."/>
            <person name="Costea P.I."/>
            <person name="Aalvink S."/>
            <person name="Belzer C."/>
            <person name="Forslund S.K."/>
            <person name="Sunagawa S."/>
            <person name="Hentschel U."/>
            <person name="Merten C."/>
            <person name="Patil K.R."/>
            <person name="Benes V."/>
            <person name="Bork P."/>
        </authorList>
    </citation>
    <scope>NUCLEOTIDE SEQUENCE [LARGE SCALE GENOMIC DNA]</scope>
    <source>
        <strain evidence="2 3">HDS1380</strain>
    </source>
</reference>
<dbReference type="RefSeq" id="WP_129226340.1">
    <property type="nucleotide sequence ID" value="NZ_SDOZ01000003.1"/>
</dbReference>